<keyword evidence="6" id="KW-0808">Transferase</keyword>
<evidence type="ECO:0000256" key="3">
    <source>
        <dbReference type="ARBA" id="ARBA00022989"/>
    </source>
</evidence>
<accession>A0ABT8LJH4</accession>
<gene>
    <name evidence="6" type="ORF">QQ020_35005</name>
</gene>
<reference evidence="6" key="1">
    <citation type="submission" date="2023-06" db="EMBL/GenBank/DDBJ databases">
        <title>Genomic of Agaribacillus aureum.</title>
        <authorList>
            <person name="Wang G."/>
        </authorList>
    </citation>
    <scope>NUCLEOTIDE SEQUENCE</scope>
    <source>
        <strain evidence="6">BMA12</strain>
    </source>
</reference>
<dbReference type="EMBL" id="JAUJEB010000015">
    <property type="protein sequence ID" value="MDN5217336.1"/>
    <property type="molecule type" value="Genomic_DNA"/>
</dbReference>
<keyword evidence="3 5" id="KW-1133">Transmembrane helix</keyword>
<evidence type="ECO:0000256" key="4">
    <source>
        <dbReference type="ARBA" id="ARBA00023136"/>
    </source>
</evidence>
<feature type="transmembrane region" description="Helical" evidence="5">
    <location>
        <begin position="60"/>
        <end position="76"/>
    </location>
</feature>
<organism evidence="6 7">
    <name type="scientific">Agaribacillus aureus</name>
    <dbReference type="NCBI Taxonomy" id="3051825"/>
    <lineage>
        <taxon>Bacteria</taxon>
        <taxon>Pseudomonadati</taxon>
        <taxon>Bacteroidota</taxon>
        <taxon>Cytophagia</taxon>
        <taxon>Cytophagales</taxon>
        <taxon>Splendidivirgaceae</taxon>
        <taxon>Agaribacillus</taxon>
    </lineage>
</organism>
<name>A0ABT8LJH4_9BACT</name>
<dbReference type="RefSeq" id="WP_346762672.1">
    <property type="nucleotide sequence ID" value="NZ_JAUJEB010000015.1"/>
</dbReference>
<feature type="transmembrane region" description="Helical" evidence="5">
    <location>
        <begin position="136"/>
        <end position="167"/>
    </location>
</feature>
<keyword evidence="4 5" id="KW-0472">Membrane</keyword>
<keyword evidence="7" id="KW-1185">Reference proteome</keyword>
<evidence type="ECO:0000313" key="6">
    <source>
        <dbReference type="EMBL" id="MDN5217336.1"/>
    </source>
</evidence>
<dbReference type="GO" id="GO:0032259">
    <property type="term" value="P:methylation"/>
    <property type="evidence" value="ECO:0007669"/>
    <property type="project" value="UniProtKB-KW"/>
</dbReference>
<evidence type="ECO:0000313" key="7">
    <source>
        <dbReference type="Proteomes" id="UP001172083"/>
    </source>
</evidence>
<sequence length="198" mass="23397">MEHQKNRHQYLFKHLVIQAVIMVVYGHCYHLYVAKFRQVLFDRLNDLKKMINNQKITPPQLYKTFIGLMFLIFVFAEKKVIHFPYNLSGLLFLITGSYMALSTKKMFKRTNTPIPPTAMPEKLHTKGIFKYTRNPMYLGIVMALLGVALLTGMLINMLFPVLYLVILDRFYIVQEEKNLADVFGLEYFKYKSSVRRWL</sequence>
<proteinExistence type="predicted"/>
<evidence type="ECO:0000256" key="2">
    <source>
        <dbReference type="ARBA" id="ARBA00022692"/>
    </source>
</evidence>
<dbReference type="Gene3D" id="1.20.120.1630">
    <property type="match status" value="1"/>
</dbReference>
<dbReference type="InterPro" id="IPR007318">
    <property type="entry name" value="Phopholipid_MeTrfase"/>
</dbReference>
<evidence type="ECO:0000256" key="1">
    <source>
        <dbReference type="ARBA" id="ARBA00004127"/>
    </source>
</evidence>
<dbReference type="Pfam" id="PF04191">
    <property type="entry name" value="PEMT"/>
    <property type="match status" value="1"/>
</dbReference>
<dbReference type="EC" id="2.1.1.334" evidence="6"/>
<keyword evidence="6" id="KW-0489">Methyltransferase</keyword>
<comment type="caution">
    <text evidence="6">The sequence shown here is derived from an EMBL/GenBank/DDBJ whole genome shotgun (WGS) entry which is preliminary data.</text>
</comment>
<dbReference type="Proteomes" id="UP001172083">
    <property type="component" value="Unassembled WGS sequence"/>
</dbReference>
<evidence type="ECO:0000256" key="5">
    <source>
        <dbReference type="SAM" id="Phobius"/>
    </source>
</evidence>
<feature type="transmembrane region" description="Helical" evidence="5">
    <location>
        <begin position="83"/>
        <end position="101"/>
    </location>
</feature>
<dbReference type="PROSITE" id="PS50244">
    <property type="entry name" value="S5A_REDUCTASE"/>
    <property type="match status" value="1"/>
</dbReference>
<feature type="transmembrane region" description="Helical" evidence="5">
    <location>
        <begin position="12"/>
        <end position="32"/>
    </location>
</feature>
<protein>
    <submittedName>
        <fullName evidence="6">Isoprenylcysteine carboxylmethyltransferase family protein</fullName>
        <ecNumber evidence="6">2.1.1.100</ecNumber>
        <ecNumber evidence="6">2.1.1.334</ecNumber>
    </submittedName>
</protein>
<dbReference type="GO" id="GO:0004671">
    <property type="term" value="F:protein C-terminal S-isoprenylcysteine carboxyl O-methyltransferase activity"/>
    <property type="evidence" value="ECO:0007669"/>
    <property type="project" value="UniProtKB-EC"/>
</dbReference>
<dbReference type="EC" id="2.1.1.100" evidence="6"/>
<keyword evidence="2 5" id="KW-0812">Transmembrane</keyword>
<comment type="subcellular location">
    <subcellularLocation>
        <location evidence="1">Endomembrane system</location>
        <topology evidence="1">Multi-pass membrane protein</topology>
    </subcellularLocation>
</comment>